<dbReference type="RefSeq" id="WP_023171734.1">
    <property type="nucleotide sequence ID" value="NC_022600.1"/>
</dbReference>
<evidence type="ECO:0000313" key="4">
    <source>
        <dbReference type="Proteomes" id="UP000017396"/>
    </source>
</evidence>
<keyword evidence="1" id="KW-1133">Transmembrane helix</keyword>
<feature type="transmembrane region" description="Helical" evidence="1">
    <location>
        <begin position="300"/>
        <end position="318"/>
    </location>
</feature>
<gene>
    <name evidence="3" type="ORF">GKIL_0463</name>
</gene>
<feature type="transmembrane region" description="Helical" evidence="1">
    <location>
        <begin position="269"/>
        <end position="293"/>
    </location>
</feature>
<dbReference type="GO" id="GO:0016740">
    <property type="term" value="F:transferase activity"/>
    <property type="evidence" value="ECO:0007669"/>
    <property type="project" value="UniProtKB-KW"/>
</dbReference>
<dbReference type="eggNOG" id="COG5617">
    <property type="taxonomic scope" value="Bacteria"/>
</dbReference>
<feature type="transmembrane region" description="Helical" evidence="1">
    <location>
        <begin position="81"/>
        <end position="102"/>
    </location>
</feature>
<dbReference type="KEGG" id="glj:GKIL_0463"/>
<keyword evidence="3" id="KW-0808">Transferase</keyword>
<keyword evidence="1" id="KW-0812">Transmembrane</keyword>
<feature type="transmembrane region" description="Helical" evidence="1">
    <location>
        <begin position="386"/>
        <end position="405"/>
    </location>
</feature>
<organism evidence="3 4">
    <name type="scientific">Gloeobacter kilaueensis (strain ATCC BAA-2537 / CCAP 1431/1 / ULC 316 / JS1)</name>
    <dbReference type="NCBI Taxonomy" id="1183438"/>
    <lineage>
        <taxon>Bacteria</taxon>
        <taxon>Bacillati</taxon>
        <taxon>Cyanobacteriota</taxon>
        <taxon>Cyanophyceae</taxon>
        <taxon>Gloeobacterales</taxon>
        <taxon>Gloeobacteraceae</taxon>
        <taxon>Gloeobacter</taxon>
    </lineage>
</organism>
<evidence type="ECO:0000259" key="2">
    <source>
        <dbReference type="Pfam" id="PF13231"/>
    </source>
</evidence>
<evidence type="ECO:0000256" key="1">
    <source>
        <dbReference type="SAM" id="Phobius"/>
    </source>
</evidence>
<sequence length="583" mass="65352">MLIKTLYTRRYAILTAAVFVFLAVLSWGKHWNLLVDVGRDLETTVRIADGQLLYRDIQSYYTPFAYYCNAWLVNLFGRHLAVFYLISLAIKATLALAVYRLATRLLKESYAAAICCGVLVTFAFTPGNVNQSSFSMQYAGAFLALALVALQAYLLRPRPWLLPLMGVLSALGALSKQEYGVAAAAAILAALLLHHLSAEQTPWPIRVRQLLTAWLLFAGPLAAVTFVPLWWFLKQVGWQVLVEESLYPRSRFHLFTSSEMMQVSPLKTLFVWGRSALYFLLSSAPVIAVLVLLRRLIRDPAVLAIAATAIAFPLSYLFARLSHVSDLLPFNYLHWSIVLFIGAAAFYRPIVKAIGKPAALVLFALSVAVVVLNLRWLFTFELYDNYAVLLFVLFGLALGLLAPHLPQKISPLLYLAVCTGAMLLARTWEFARYDAPVESPRGTVLTPARQTRYQPAGMSAAFNQAIAFLDSHLAPAERGRVLVLPDGTLLNYLSATHSPARELTFLPGTIAGPQEEEAFIERMKRQTRFIVLVDRTYDGWAQKRYSQINPLIYEWVTRQNRLVARFPANADLIRIYQTATPRD</sequence>
<feature type="transmembrane region" description="Helical" evidence="1">
    <location>
        <begin position="181"/>
        <end position="198"/>
    </location>
</feature>
<dbReference type="AlphaFoldDB" id="U5QGE6"/>
<feature type="domain" description="Glycosyltransferase RgtA/B/C/D-like" evidence="2">
    <location>
        <begin position="63"/>
        <end position="204"/>
    </location>
</feature>
<feature type="transmembrane region" description="Helical" evidence="1">
    <location>
        <begin position="210"/>
        <end position="233"/>
    </location>
</feature>
<protein>
    <submittedName>
        <fullName evidence="3">4-amino-4-deoxy-L-arabinose transferase-related glycosyltransferase of PMT family</fullName>
    </submittedName>
</protein>
<feature type="transmembrane region" description="Helical" evidence="1">
    <location>
        <begin position="12"/>
        <end position="28"/>
    </location>
</feature>
<feature type="transmembrane region" description="Helical" evidence="1">
    <location>
        <begin position="412"/>
        <end position="431"/>
    </location>
</feature>
<keyword evidence="4" id="KW-1185">Reference proteome</keyword>
<feature type="transmembrane region" description="Helical" evidence="1">
    <location>
        <begin position="160"/>
        <end position="175"/>
    </location>
</feature>
<dbReference type="Pfam" id="PF13231">
    <property type="entry name" value="PMT_2"/>
    <property type="match status" value="1"/>
</dbReference>
<name>U5QGE6_GLOK1</name>
<feature type="transmembrane region" description="Helical" evidence="1">
    <location>
        <begin position="135"/>
        <end position="155"/>
    </location>
</feature>
<proteinExistence type="predicted"/>
<dbReference type="Proteomes" id="UP000017396">
    <property type="component" value="Chromosome"/>
</dbReference>
<accession>U5QGE6</accession>
<feature type="transmembrane region" description="Helical" evidence="1">
    <location>
        <begin position="359"/>
        <end position="380"/>
    </location>
</feature>
<dbReference type="InterPro" id="IPR038731">
    <property type="entry name" value="RgtA/B/C-like"/>
</dbReference>
<keyword evidence="1" id="KW-0472">Membrane</keyword>
<dbReference type="HOGENOM" id="CLU_467533_0_0_3"/>
<feature type="transmembrane region" description="Helical" evidence="1">
    <location>
        <begin position="109"/>
        <end position="129"/>
    </location>
</feature>
<dbReference type="STRING" id="1183438.GKIL_0463"/>
<feature type="transmembrane region" description="Helical" evidence="1">
    <location>
        <begin position="330"/>
        <end position="347"/>
    </location>
</feature>
<dbReference type="OrthoDB" id="5441889at2"/>
<reference evidence="3 4" key="1">
    <citation type="journal article" date="2013" name="PLoS ONE">
        <title>Cultivation and Complete Genome Sequencing of Gloeobacter kilaueensis sp. nov., from a Lava Cave in Kilauea Caldera, Hawai'i.</title>
        <authorList>
            <person name="Saw J.H."/>
            <person name="Schatz M."/>
            <person name="Brown M.V."/>
            <person name="Kunkel D.D."/>
            <person name="Foster J.S."/>
            <person name="Shick H."/>
            <person name="Christensen S."/>
            <person name="Hou S."/>
            <person name="Wan X."/>
            <person name="Donachie S.P."/>
        </authorList>
    </citation>
    <scope>NUCLEOTIDE SEQUENCE [LARGE SCALE GENOMIC DNA]</scope>
    <source>
        <strain evidence="4">JS</strain>
    </source>
</reference>
<dbReference type="EMBL" id="CP003587">
    <property type="protein sequence ID" value="AGY56709.1"/>
    <property type="molecule type" value="Genomic_DNA"/>
</dbReference>
<evidence type="ECO:0000313" key="3">
    <source>
        <dbReference type="EMBL" id="AGY56709.1"/>
    </source>
</evidence>